<protein>
    <submittedName>
        <fullName evidence="2">DUF1801 domain-containing protein</fullName>
    </submittedName>
</protein>
<evidence type="ECO:0000313" key="2">
    <source>
        <dbReference type="EMBL" id="RPJ65465.1"/>
    </source>
</evidence>
<evidence type="ECO:0000313" key="3">
    <source>
        <dbReference type="Proteomes" id="UP000275281"/>
    </source>
</evidence>
<keyword evidence="3" id="KW-1185">Reference proteome</keyword>
<dbReference type="OrthoDB" id="5951444at2"/>
<dbReference type="InterPro" id="IPR014922">
    <property type="entry name" value="YdhG-like"/>
</dbReference>
<dbReference type="AlphaFoldDB" id="A0A3N5Y9U9"/>
<comment type="caution">
    <text evidence="2">The sequence shown here is derived from an EMBL/GenBank/DDBJ whole genome shotgun (WGS) entry which is preliminary data.</text>
</comment>
<gene>
    <name evidence="2" type="ORF">DRW07_16345</name>
</gene>
<dbReference type="RefSeq" id="WP_124029012.1">
    <property type="nucleotide sequence ID" value="NZ_JBHRSN010000014.1"/>
</dbReference>
<reference evidence="2 3" key="1">
    <citation type="submission" date="2018-11" db="EMBL/GenBank/DDBJ databases">
        <authorList>
            <person name="Ye M.-Q."/>
            <person name="Du Z.-J."/>
        </authorList>
    </citation>
    <scope>NUCLEOTIDE SEQUENCE [LARGE SCALE GENOMIC DNA]</scope>
    <source>
        <strain evidence="2 3">U0105</strain>
    </source>
</reference>
<name>A0A3N5Y9U9_9ALTE</name>
<organism evidence="2 3">
    <name type="scientific">Alteromonas sediminis</name>
    <dbReference type="NCBI Taxonomy" id="2259342"/>
    <lineage>
        <taxon>Bacteria</taxon>
        <taxon>Pseudomonadati</taxon>
        <taxon>Pseudomonadota</taxon>
        <taxon>Gammaproteobacteria</taxon>
        <taxon>Alteromonadales</taxon>
        <taxon>Alteromonadaceae</taxon>
        <taxon>Alteromonas/Salinimonas group</taxon>
        <taxon>Alteromonas</taxon>
    </lineage>
</organism>
<dbReference type="Proteomes" id="UP000275281">
    <property type="component" value="Unassembled WGS sequence"/>
</dbReference>
<dbReference type="Pfam" id="PF08818">
    <property type="entry name" value="DUF1801"/>
    <property type="match status" value="1"/>
</dbReference>
<accession>A0A3N5Y9U9</accession>
<proteinExistence type="predicted"/>
<dbReference type="SUPFAM" id="SSF159888">
    <property type="entry name" value="YdhG-like"/>
    <property type="match status" value="1"/>
</dbReference>
<feature type="domain" description="YdhG-like" evidence="1">
    <location>
        <begin position="25"/>
        <end position="128"/>
    </location>
</feature>
<sequence>MAEPKTRPTDIDVVSFIHTVENEQRKEDAFQLLEWFISITGQQPVMWGDSIIGFGQYRYANRDGREHTFFRSGFSPRKQNMSVYVGAGMSAYPELLDGLGKHSRSKACLYFTKLANVDETALKKLIRADLDTMNLRYPPTD</sequence>
<dbReference type="EMBL" id="RPOK01000005">
    <property type="protein sequence ID" value="RPJ65465.1"/>
    <property type="molecule type" value="Genomic_DNA"/>
</dbReference>
<evidence type="ECO:0000259" key="1">
    <source>
        <dbReference type="Pfam" id="PF08818"/>
    </source>
</evidence>